<evidence type="ECO:0000313" key="22">
    <source>
        <dbReference type="Proteomes" id="UP000504607"/>
    </source>
</evidence>
<evidence type="ECO:0000256" key="9">
    <source>
        <dbReference type="ARBA" id="ARBA00022729"/>
    </source>
</evidence>
<comment type="subcellular location">
    <subcellularLocation>
        <location evidence="20">Secreted</location>
    </subcellularLocation>
</comment>
<feature type="binding site" evidence="16">
    <location>
        <position position="167"/>
    </location>
    <ligand>
        <name>substrate</name>
    </ligand>
</feature>
<keyword evidence="7 20" id="KW-0349">Heme</keyword>
<keyword evidence="22" id="KW-1185">Reference proteome</keyword>
<proteinExistence type="inferred from homology"/>
<evidence type="ECO:0000256" key="13">
    <source>
        <dbReference type="ARBA" id="ARBA00023157"/>
    </source>
</evidence>
<dbReference type="FunCoup" id="A0A6I9RZ13">
    <property type="interactions" value="1113"/>
</dbReference>
<dbReference type="PROSITE" id="PS50873">
    <property type="entry name" value="PEROXIDASE_4"/>
    <property type="match status" value="1"/>
</dbReference>
<feature type="binding site" evidence="17">
    <location>
        <position position="198"/>
    </location>
    <ligand>
        <name>Ca(2+)</name>
        <dbReference type="ChEBI" id="CHEBI:29108"/>
        <label>2</label>
    </ligand>
</feature>
<feature type="site" description="Transition state stabilizer" evidence="18">
    <location>
        <position position="68"/>
    </location>
</feature>
<dbReference type="InterPro" id="IPR019793">
    <property type="entry name" value="Peroxidases_heam-ligand_BS"/>
</dbReference>
<evidence type="ECO:0000256" key="7">
    <source>
        <dbReference type="ARBA" id="ARBA00022617"/>
    </source>
</evidence>
<evidence type="ECO:0000259" key="21">
    <source>
        <dbReference type="PROSITE" id="PS50873"/>
    </source>
</evidence>
<keyword evidence="6 20" id="KW-0575">Peroxidase</keyword>
<keyword evidence="8 17" id="KW-0479">Metal-binding</keyword>
<dbReference type="Proteomes" id="UP000504607">
    <property type="component" value="Chromosome 9"/>
</dbReference>
<feature type="binding site" evidence="17">
    <location>
        <position position="80"/>
    </location>
    <ligand>
        <name>Ca(2+)</name>
        <dbReference type="ChEBI" id="CHEBI:29108"/>
        <label>1</label>
    </ligand>
</feature>
<comment type="function">
    <text evidence="2">Removal of H(2)O(2), oxidation of toxic reductants, biosynthesis and degradation of lignin, suberization, auxin catabolism, response to environmental stresses such as wounding, pathogen attack and oxidative stress. These functions might be dependent on each isozyme/isoform in each plant tissue.</text>
</comment>
<keyword evidence="11 20" id="KW-0560">Oxidoreductase</keyword>
<dbReference type="InParanoid" id="A0A6I9RZ13"/>
<feature type="disulfide bond" evidence="19">
    <location>
        <begin position="41"/>
        <end position="120"/>
    </location>
</feature>
<sequence>MATPSPSRAMLWHIALVMVVLFSLQCLSLGKLHVGFYSNSCPNAESIVSSVVKEASSSDPTIPAALLRLHFHDCIVQGCDASILIEKPDSGQPEKQARNHAGLRSLDVIDRAKAQLEGECPGVVSCADIIALAARDSVTLSQGPIYAVPTGRRDGLVSSESDAANMPDVHESVAVLRKKFAEKGLSEKDLVVLSGAHTIGTTACFFIERRLYNFSSGGGSDPTINPQFLPELQSQCPNGGDVNARLPLDRGSERIFDSQILSNIRSGFGVIESDAKLYNEASTKVIIDSYFDSMNSISGSSFESDFAKSIVKMGKIGVLTGTEGEIRRVCSAFN</sequence>
<dbReference type="GO" id="GO:0046872">
    <property type="term" value="F:metal ion binding"/>
    <property type="evidence" value="ECO:0007669"/>
    <property type="project" value="UniProtKB-UniRule"/>
</dbReference>
<feature type="active site" description="Proton acceptor" evidence="15">
    <location>
        <position position="72"/>
    </location>
</feature>
<dbReference type="GO" id="GO:0006979">
    <property type="term" value="P:response to oxidative stress"/>
    <property type="evidence" value="ECO:0007669"/>
    <property type="project" value="UniProtKB-UniRule"/>
</dbReference>
<keyword evidence="13 19" id="KW-1015">Disulfide bond</keyword>
<accession>A0A6I9RZ13</accession>
<comment type="similarity">
    <text evidence="3">Belongs to the peroxidase family. Ascorbate peroxidase subfamily.</text>
</comment>
<dbReference type="GO" id="GO:0140825">
    <property type="term" value="F:lactoperoxidase activity"/>
    <property type="evidence" value="ECO:0007669"/>
    <property type="project" value="UniProtKB-EC"/>
</dbReference>
<dbReference type="Pfam" id="PF00141">
    <property type="entry name" value="peroxidase"/>
    <property type="match status" value="1"/>
</dbReference>
<dbReference type="RefSeq" id="XP_010930632.1">
    <property type="nucleotide sequence ID" value="XM_010932330.3"/>
</dbReference>
<dbReference type="Gene3D" id="1.10.420.10">
    <property type="entry name" value="Peroxidase, domain 2"/>
    <property type="match status" value="1"/>
</dbReference>
<dbReference type="InterPro" id="IPR010255">
    <property type="entry name" value="Haem_peroxidase_sf"/>
</dbReference>
<feature type="binding site" evidence="17">
    <location>
        <position position="82"/>
    </location>
    <ligand>
        <name>Ca(2+)</name>
        <dbReference type="ChEBI" id="CHEBI:29108"/>
        <label>1</label>
    </ligand>
</feature>
<evidence type="ECO:0000256" key="16">
    <source>
        <dbReference type="PIRSR" id="PIRSR600823-2"/>
    </source>
</evidence>
<keyword evidence="5 20" id="KW-0964">Secreted</keyword>
<feature type="chain" id="PRO_5027136533" description="Peroxidase" evidence="20">
    <location>
        <begin position="31"/>
        <end position="334"/>
    </location>
</feature>
<dbReference type="GO" id="GO:0042744">
    <property type="term" value="P:hydrogen peroxide catabolic process"/>
    <property type="evidence" value="ECO:0007669"/>
    <property type="project" value="UniProtKB-KW"/>
</dbReference>
<evidence type="ECO:0000256" key="18">
    <source>
        <dbReference type="PIRSR" id="PIRSR600823-4"/>
    </source>
</evidence>
<protein>
    <recommendedName>
        <fullName evidence="4 20">Peroxidase</fullName>
        <ecNumber evidence="4 20">1.11.1.7</ecNumber>
    </recommendedName>
</protein>
<dbReference type="CDD" id="cd00693">
    <property type="entry name" value="secretory_peroxidase"/>
    <property type="match status" value="1"/>
</dbReference>
<keyword evidence="12 17" id="KW-0408">Iron</keyword>
<evidence type="ECO:0000256" key="10">
    <source>
        <dbReference type="ARBA" id="ARBA00022837"/>
    </source>
</evidence>
<evidence type="ECO:0000256" key="6">
    <source>
        <dbReference type="ARBA" id="ARBA00022559"/>
    </source>
</evidence>
<evidence type="ECO:0000256" key="12">
    <source>
        <dbReference type="ARBA" id="ARBA00023004"/>
    </source>
</evidence>
<feature type="binding site" evidence="17">
    <location>
        <position position="257"/>
    </location>
    <ligand>
        <name>Ca(2+)</name>
        <dbReference type="ChEBI" id="CHEBI:29108"/>
        <label>2</label>
    </ligand>
</feature>
<dbReference type="InterPro" id="IPR002016">
    <property type="entry name" value="Haem_peroxidase"/>
</dbReference>
<evidence type="ECO:0000256" key="15">
    <source>
        <dbReference type="PIRSR" id="PIRSR600823-1"/>
    </source>
</evidence>
<comment type="similarity">
    <text evidence="20">Belongs to the peroxidase family. Classical plant (class III) peroxidase subfamily.</text>
</comment>
<evidence type="ECO:0000256" key="1">
    <source>
        <dbReference type="ARBA" id="ARBA00000189"/>
    </source>
</evidence>
<dbReference type="FunFam" id="1.10.420.10:FF:000010">
    <property type="entry name" value="Peroxidase"/>
    <property type="match status" value="1"/>
</dbReference>
<evidence type="ECO:0000256" key="4">
    <source>
        <dbReference type="ARBA" id="ARBA00012313"/>
    </source>
</evidence>
<dbReference type="EC" id="1.11.1.7" evidence="4 20"/>
<evidence type="ECO:0000256" key="20">
    <source>
        <dbReference type="RuleBase" id="RU362060"/>
    </source>
</evidence>
<organism evidence="22 23">
    <name type="scientific">Elaeis guineensis var. tenera</name>
    <name type="common">Oil palm</name>
    <dbReference type="NCBI Taxonomy" id="51953"/>
    <lineage>
        <taxon>Eukaryota</taxon>
        <taxon>Viridiplantae</taxon>
        <taxon>Streptophyta</taxon>
        <taxon>Embryophyta</taxon>
        <taxon>Tracheophyta</taxon>
        <taxon>Spermatophyta</taxon>
        <taxon>Magnoliopsida</taxon>
        <taxon>Liliopsida</taxon>
        <taxon>Arecaceae</taxon>
        <taxon>Arecoideae</taxon>
        <taxon>Cocoseae</taxon>
        <taxon>Elaeidinae</taxon>
        <taxon>Elaeis</taxon>
    </lineage>
</organism>
<feature type="signal peptide" evidence="20">
    <location>
        <begin position="1"/>
        <end position="30"/>
    </location>
</feature>
<dbReference type="PANTHER" id="PTHR31235">
    <property type="entry name" value="PEROXIDASE 25-RELATED"/>
    <property type="match status" value="1"/>
</dbReference>
<dbReference type="PRINTS" id="PR00461">
    <property type="entry name" value="PLPEROXIDASE"/>
</dbReference>
<evidence type="ECO:0000256" key="8">
    <source>
        <dbReference type="ARBA" id="ARBA00022723"/>
    </source>
</evidence>
<feature type="binding site" evidence="17">
    <location>
        <position position="94"/>
    </location>
    <ligand>
        <name>Ca(2+)</name>
        <dbReference type="ChEBI" id="CHEBI:29108"/>
        <label>1</label>
    </ligand>
</feature>
<comment type="cofactor">
    <cofactor evidence="17 20">
        <name>heme b</name>
        <dbReference type="ChEBI" id="CHEBI:60344"/>
    </cofactor>
    <text evidence="17 20">Binds 1 heme b (iron(II)-protoporphyrin IX) group per subunit.</text>
</comment>
<dbReference type="FunFam" id="1.10.520.10:FF:000008">
    <property type="entry name" value="Peroxidase"/>
    <property type="match status" value="1"/>
</dbReference>
<feature type="binding site" evidence="17">
    <location>
        <position position="78"/>
    </location>
    <ligand>
        <name>Ca(2+)</name>
        <dbReference type="ChEBI" id="CHEBI:29108"/>
        <label>1</label>
    </ligand>
</feature>
<evidence type="ECO:0000256" key="19">
    <source>
        <dbReference type="PIRSR" id="PIRSR600823-5"/>
    </source>
</evidence>
<dbReference type="GO" id="GO:0020037">
    <property type="term" value="F:heme binding"/>
    <property type="evidence" value="ECO:0007669"/>
    <property type="project" value="UniProtKB-UniRule"/>
</dbReference>
<evidence type="ECO:0000256" key="5">
    <source>
        <dbReference type="ARBA" id="ARBA00022525"/>
    </source>
</evidence>
<dbReference type="GO" id="GO:0005576">
    <property type="term" value="C:extracellular region"/>
    <property type="evidence" value="ECO:0007669"/>
    <property type="project" value="UniProtKB-SubCell"/>
</dbReference>
<feature type="binding site" evidence="17">
    <location>
        <position position="73"/>
    </location>
    <ligand>
        <name>Ca(2+)</name>
        <dbReference type="ChEBI" id="CHEBI:29108"/>
        <label>1</label>
    </ligand>
</feature>
<evidence type="ECO:0000256" key="2">
    <source>
        <dbReference type="ARBA" id="ARBA00002322"/>
    </source>
</evidence>
<dbReference type="SUPFAM" id="SSF48113">
    <property type="entry name" value="Heme-dependent peroxidases"/>
    <property type="match status" value="1"/>
</dbReference>
<feature type="disulfide bond" evidence="19">
    <location>
        <begin position="204"/>
        <end position="236"/>
    </location>
</feature>
<comment type="catalytic activity">
    <reaction evidence="1 20">
        <text>2 a phenolic donor + H2O2 = 2 a phenolic radical donor + 2 H2O</text>
        <dbReference type="Rhea" id="RHEA:56136"/>
        <dbReference type="ChEBI" id="CHEBI:15377"/>
        <dbReference type="ChEBI" id="CHEBI:16240"/>
        <dbReference type="ChEBI" id="CHEBI:139520"/>
        <dbReference type="ChEBI" id="CHEBI:139521"/>
        <dbReference type="EC" id="1.11.1.7"/>
    </reaction>
</comment>
<evidence type="ECO:0000256" key="17">
    <source>
        <dbReference type="PIRSR" id="PIRSR600823-3"/>
    </source>
</evidence>
<evidence type="ECO:0000256" key="11">
    <source>
        <dbReference type="ARBA" id="ARBA00023002"/>
    </source>
</evidence>
<dbReference type="OrthoDB" id="2113341at2759"/>
<comment type="cofactor">
    <cofactor evidence="17 20">
        <name>Ca(2+)</name>
        <dbReference type="ChEBI" id="CHEBI:29108"/>
    </cofactor>
    <text evidence="17 20">Binds 2 calcium ions per subunit.</text>
</comment>
<dbReference type="InterPro" id="IPR000823">
    <property type="entry name" value="Peroxidase_pln"/>
</dbReference>
<feature type="domain" description="Plant heme peroxidase family profile" evidence="21">
    <location>
        <begin position="31"/>
        <end position="334"/>
    </location>
</feature>
<feature type="binding site" evidence="17">
    <location>
        <position position="249"/>
    </location>
    <ligand>
        <name>Ca(2+)</name>
        <dbReference type="ChEBI" id="CHEBI:29108"/>
        <label>2</label>
    </ligand>
</feature>
<feature type="binding site" evidence="17">
    <location>
        <position position="76"/>
    </location>
    <ligand>
        <name>Ca(2+)</name>
        <dbReference type="ChEBI" id="CHEBI:29108"/>
        <label>1</label>
    </ligand>
</feature>
<reference evidence="23" key="1">
    <citation type="submission" date="2025-08" db="UniProtKB">
        <authorList>
            <consortium name="RefSeq"/>
        </authorList>
    </citation>
    <scope>IDENTIFICATION</scope>
</reference>
<dbReference type="InterPro" id="IPR033905">
    <property type="entry name" value="Secretory_peroxidase"/>
</dbReference>
<evidence type="ECO:0000256" key="3">
    <source>
        <dbReference type="ARBA" id="ARBA00006873"/>
    </source>
</evidence>
<dbReference type="GeneID" id="105051742"/>
<dbReference type="PRINTS" id="PR00458">
    <property type="entry name" value="PEROXIDASE"/>
</dbReference>
<name>A0A6I9RZ13_ELAGV</name>
<feature type="binding site" description="axial binding residue" evidence="17">
    <location>
        <position position="197"/>
    </location>
    <ligand>
        <name>heme b</name>
        <dbReference type="ChEBI" id="CHEBI:60344"/>
    </ligand>
    <ligandPart>
        <name>Fe</name>
        <dbReference type="ChEBI" id="CHEBI:18248"/>
    </ligandPart>
</feature>
<keyword evidence="14 20" id="KW-0376">Hydrogen peroxide</keyword>
<dbReference type="PROSITE" id="PS00435">
    <property type="entry name" value="PEROXIDASE_1"/>
    <property type="match status" value="1"/>
</dbReference>
<feature type="disulfide bond" evidence="19">
    <location>
        <begin position="126"/>
        <end position="330"/>
    </location>
</feature>
<evidence type="ECO:0000313" key="23">
    <source>
        <dbReference type="RefSeq" id="XP_010930632.1"/>
    </source>
</evidence>
<dbReference type="KEGG" id="egu:105051742"/>
<feature type="disulfide bond" evidence="19">
    <location>
        <begin position="74"/>
        <end position="79"/>
    </location>
</feature>
<evidence type="ECO:0000256" key="14">
    <source>
        <dbReference type="ARBA" id="ARBA00023324"/>
    </source>
</evidence>
<gene>
    <name evidence="23" type="primary">LOC105051742</name>
</gene>
<keyword evidence="9 20" id="KW-0732">Signal</keyword>
<dbReference type="Gene3D" id="1.10.520.10">
    <property type="match status" value="1"/>
</dbReference>
<dbReference type="AlphaFoldDB" id="A0A6I9RZ13"/>
<keyword evidence="10 17" id="KW-0106">Calcium</keyword>